<dbReference type="AlphaFoldDB" id="A0A383UMC7"/>
<proteinExistence type="predicted"/>
<gene>
    <name evidence="1" type="ORF">BLGHR1_12227</name>
</gene>
<dbReference type="Proteomes" id="UP000275772">
    <property type="component" value="Unassembled WGS sequence"/>
</dbReference>
<dbReference type="EMBL" id="UNSH01000036">
    <property type="protein sequence ID" value="SZF01461.1"/>
    <property type="molecule type" value="Genomic_DNA"/>
</dbReference>
<sequence>MKFEGLAIVPTSQTLIRQLQKIGWVGSLNVGLQQFKCGLLVWNSPHIAFKAADAIPADSINSRILDMFPMSLPSMRIFTSIKTRVNILDEPKQSSLSISNPIINTNARL</sequence>
<name>A0A383UMC7_BLUHO</name>
<dbReference type="VEuPathDB" id="FungiDB:BLGHR1_12227"/>
<organism evidence="1 2">
    <name type="scientific">Blumeria hordei</name>
    <name type="common">Barley powdery mildew</name>
    <name type="synonym">Blumeria graminis f. sp. hordei</name>
    <dbReference type="NCBI Taxonomy" id="2867405"/>
    <lineage>
        <taxon>Eukaryota</taxon>
        <taxon>Fungi</taxon>
        <taxon>Dikarya</taxon>
        <taxon>Ascomycota</taxon>
        <taxon>Pezizomycotina</taxon>
        <taxon>Leotiomycetes</taxon>
        <taxon>Erysiphales</taxon>
        <taxon>Erysiphaceae</taxon>
        <taxon>Blumeria</taxon>
    </lineage>
</organism>
<protein>
    <submittedName>
        <fullName evidence="1">Uncharacterized protein</fullName>
    </submittedName>
</protein>
<accession>A0A383UMC7</accession>
<reference evidence="1 2" key="1">
    <citation type="submission" date="2017-11" db="EMBL/GenBank/DDBJ databases">
        <authorList>
            <person name="Kracher B."/>
        </authorList>
    </citation>
    <scope>NUCLEOTIDE SEQUENCE [LARGE SCALE GENOMIC DNA]</scope>
    <source>
        <strain evidence="1 2">RACE1</strain>
    </source>
</reference>
<evidence type="ECO:0000313" key="2">
    <source>
        <dbReference type="Proteomes" id="UP000275772"/>
    </source>
</evidence>
<evidence type="ECO:0000313" key="1">
    <source>
        <dbReference type="EMBL" id="SZF01461.1"/>
    </source>
</evidence>